<evidence type="ECO:0000313" key="3">
    <source>
        <dbReference type="EMBL" id="KFN43857.1"/>
    </source>
</evidence>
<keyword evidence="4" id="KW-1185">Reference proteome</keyword>
<dbReference type="PATRIC" id="fig|1121015.4.peg.1067"/>
<proteinExistence type="predicted"/>
<accession>A0A091AX48</accession>
<name>A0A091AX48_9GAMM</name>
<dbReference type="Proteomes" id="UP000029385">
    <property type="component" value="Unassembled WGS sequence"/>
</dbReference>
<protein>
    <submittedName>
        <fullName evidence="3">Uncharacterized protein</fullName>
    </submittedName>
</protein>
<reference evidence="3 4" key="1">
    <citation type="submission" date="2013-09" db="EMBL/GenBank/DDBJ databases">
        <title>Genome sequencing of Arenimonas oryziterrae.</title>
        <authorList>
            <person name="Chen F."/>
            <person name="Wang G."/>
        </authorList>
    </citation>
    <scope>NUCLEOTIDE SEQUENCE [LARGE SCALE GENOMIC DNA]</scope>
    <source>
        <strain evidence="3 4">YC6267</strain>
    </source>
</reference>
<feature type="signal peptide" evidence="2">
    <location>
        <begin position="1"/>
        <end position="19"/>
    </location>
</feature>
<dbReference type="PROSITE" id="PS51257">
    <property type="entry name" value="PROKAR_LIPOPROTEIN"/>
    <property type="match status" value="1"/>
</dbReference>
<sequence>MAMQCRFILAALATVGGLAGCVSTSSYRESEVVYRDGSYYSPANEGQGDYYYAPTPDYDDSYYGYGYGYPDYRYFLGPIGLWGYDSSCSARFRHCGPSWYGSYGPGYSTHWGFVFYLVRPGPWAYYADPWADRDYYDRYDRRDRYYDRRDRRHDDRGRRVAPPGYGRPPLTGTPAPAPSAGYPRPPGPRQPRPEPGEGPPMEQPRIPDQPPGMGGLPDRNTPVVTRPWQPDRRIAPPQPDRSIQPIEPRREVRRDDLPPARPVERRIQPIERREETRDEAPPRAFAPMPSRPPPAPAPERSREPTRTRNRAEPEREAPEPALDQGG</sequence>
<feature type="region of interest" description="Disordered" evidence="1">
    <location>
        <begin position="150"/>
        <end position="326"/>
    </location>
</feature>
<feature type="compositionally biased region" description="Pro residues" evidence="1">
    <location>
        <begin position="196"/>
        <end position="210"/>
    </location>
</feature>
<dbReference type="EMBL" id="AVCI01000004">
    <property type="protein sequence ID" value="KFN43857.1"/>
    <property type="molecule type" value="Genomic_DNA"/>
</dbReference>
<dbReference type="RefSeq" id="WP_022969642.1">
    <property type="nucleotide sequence ID" value="NZ_ATVD01000003.1"/>
</dbReference>
<gene>
    <name evidence="3" type="ORF">N789_07880</name>
</gene>
<dbReference type="STRING" id="1121015.GCA_000420545_02027"/>
<evidence type="ECO:0000256" key="1">
    <source>
        <dbReference type="SAM" id="MobiDB-lite"/>
    </source>
</evidence>
<organism evidence="3 4">
    <name type="scientific">Arenimonas oryziterrae DSM 21050 = YC6267</name>
    <dbReference type="NCBI Taxonomy" id="1121015"/>
    <lineage>
        <taxon>Bacteria</taxon>
        <taxon>Pseudomonadati</taxon>
        <taxon>Pseudomonadota</taxon>
        <taxon>Gammaproteobacteria</taxon>
        <taxon>Lysobacterales</taxon>
        <taxon>Lysobacteraceae</taxon>
        <taxon>Arenimonas</taxon>
    </lineage>
</organism>
<evidence type="ECO:0000256" key="2">
    <source>
        <dbReference type="SAM" id="SignalP"/>
    </source>
</evidence>
<keyword evidence="2" id="KW-0732">Signal</keyword>
<feature type="chain" id="PRO_5001869071" evidence="2">
    <location>
        <begin position="20"/>
        <end position="326"/>
    </location>
</feature>
<feature type="compositionally biased region" description="Basic and acidic residues" evidence="1">
    <location>
        <begin position="299"/>
        <end position="318"/>
    </location>
</feature>
<feature type="compositionally biased region" description="Basic and acidic residues" evidence="1">
    <location>
        <begin position="247"/>
        <end position="281"/>
    </location>
</feature>
<dbReference type="AlphaFoldDB" id="A0A091AX48"/>
<comment type="caution">
    <text evidence="3">The sequence shown here is derived from an EMBL/GenBank/DDBJ whole genome shotgun (WGS) entry which is preliminary data.</text>
</comment>
<evidence type="ECO:0000313" key="4">
    <source>
        <dbReference type="Proteomes" id="UP000029385"/>
    </source>
</evidence>